<dbReference type="STRING" id="111015.AXF14_12695"/>
<evidence type="ECO:0000313" key="3">
    <source>
        <dbReference type="Proteomes" id="UP000065220"/>
    </source>
</evidence>
<dbReference type="InterPro" id="IPR036038">
    <property type="entry name" value="Aminotransferase-like"/>
</dbReference>
<dbReference type="InterPro" id="IPR043132">
    <property type="entry name" value="BCAT-like_C"/>
</dbReference>
<reference evidence="3" key="1">
    <citation type="submission" date="2016-02" db="EMBL/GenBank/DDBJ databases">
        <authorList>
            <person name="Holder M.E."/>
            <person name="Ajami N.J."/>
            <person name="Petrosino J.F."/>
        </authorList>
    </citation>
    <scope>NUCLEOTIDE SEQUENCE [LARGE SCALE GENOMIC DNA]</scope>
    <source>
        <strain evidence="3">CCUG 36733</strain>
    </source>
</reference>
<evidence type="ECO:0000313" key="2">
    <source>
        <dbReference type="EMBL" id="AMD88274.1"/>
    </source>
</evidence>
<accession>A0A0X8JGL1</accession>
<dbReference type="Gene3D" id="3.20.10.10">
    <property type="entry name" value="D-amino Acid Aminotransferase, subunit A, domain 2"/>
    <property type="match status" value="1"/>
</dbReference>
<dbReference type="RefSeq" id="WP_067943736.1">
    <property type="nucleotide sequence ID" value="NZ_CP014228.1"/>
</dbReference>
<dbReference type="PANTHER" id="PTHR42743:SF11">
    <property type="entry name" value="AMINODEOXYCHORISMATE LYASE"/>
    <property type="match status" value="1"/>
</dbReference>
<gene>
    <name evidence="2" type="ORF">AXF14_12695</name>
</gene>
<dbReference type="Proteomes" id="UP000065220">
    <property type="component" value="Chromosome"/>
</dbReference>
<organism evidence="2 3">
    <name type="scientific">Actinomyces radicidentis</name>
    <dbReference type="NCBI Taxonomy" id="111015"/>
    <lineage>
        <taxon>Bacteria</taxon>
        <taxon>Bacillati</taxon>
        <taxon>Actinomycetota</taxon>
        <taxon>Actinomycetes</taxon>
        <taxon>Actinomycetales</taxon>
        <taxon>Actinomycetaceae</taxon>
        <taxon>Actinomyces</taxon>
    </lineage>
</organism>
<dbReference type="KEGG" id="ard:AXF14_12695"/>
<dbReference type="Pfam" id="PF01063">
    <property type="entry name" value="Aminotran_4"/>
    <property type="match status" value="1"/>
</dbReference>
<name>A0A0X8JGL1_ACTRD</name>
<dbReference type="GO" id="GO:0005829">
    <property type="term" value="C:cytosol"/>
    <property type="evidence" value="ECO:0007669"/>
    <property type="project" value="TreeGrafter"/>
</dbReference>
<dbReference type="SUPFAM" id="SSF56752">
    <property type="entry name" value="D-aminoacid aminotransferase-like PLP-dependent enzymes"/>
    <property type="match status" value="1"/>
</dbReference>
<dbReference type="AlphaFoldDB" id="A0A0X8JGL1"/>
<sequence length="309" mass="33217">MSKDASLILIDDPVRHGDGEDARCPEGRRLRHVPFTEPALTVLNLGLVRGDGIFETVSVVDGAIQAADAHQARFLRSARMLDLPEPDIEVFHSAVLTAAEDLEHVTADTQVLVKVVMTRGLEPLDPAGPPPAPVGWVLAWVPEGLEGPRVSGRDLVTLNRGLPLGVGESAPWLLVGAKTLSYAVNQAVTREARRRGADDALLVTSDGYVLEGPTWNVVLLIDGVAVTPRPEGGLLPGTTQRDLFRVLEARGLRTEQRDVRVEELERASSAWMTGSGIYAVPVRHLDGRELVVDDALTAGLNTALAARRS</sequence>
<dbReference type="EMBL" id="CP014228">
    <property type="protein sequence ID" value="AMD88274.1"/>
    <property type="molecule type" value="Genomic_DNA"/>
</dbReference>
<comment type="similarity">
    <text evidence="1">Belongs to the class-IV pyridoxal-phosphate-dependent aminotransferase family.</text>
</comment>
<dbReference type="OrthoDB" id="9805628at2"/>
<dbReference type="InterPro" id="IPR050571">
    <property type="entry name" value="Class-IV_PLP-Dep_Aminotrnsfr"/>
</dbReference>
<evidence type="ECO:0000256" key="1">
    <source>
        <dbReference type="ARBA" id="ARBA00009320"/>
    </source>
</evidence>
<evidence type="ECO:0008006" key="4">
    <source>
        <dbReference type="Google" id="ProtNLM"/>
    </source>
</evidence>
<dbReference type="Gene3D" id="3.30.470.10">
    <property type="match status" value="1"/>
</dbReference>
<dbReference type="GO" id="GO:0046394">
    <property type="term" value="P:carboxylic acid biosynthetic process"/>
    <property type="evidence" value="ECO:0007669"/>
    <property type="project" value="UniProtKB-ARBA"/>
</dbReference>
<proteinExistence type="inferred from homology"/>
<protein>
    <recommendedName>
        <fullName evidence="4">4-amino-4-deoxychorismate lyase</fullName>
    </recommendedName>
</protein>
<dbReference type="PANTHER" id="PTHR42743">
    <property type="entry name" value="AMINO-ACID AMINOTRANSFERASE"/>
    <property type="match status" value="1"/>
</dbReference>
<dbReference type="InterPro" id="IPR001544">
    <property type="entry name" value="Aminotrans_IV"/>
</dbReference>
<keyword evidence="3" id="KW-1185">Reference proteome</keyword>
<dbReference type="InterPro" id="IPR043131">
    <property type="entry name" value="BCAT-like_N"/>
</dbReference>
<dbReference type="GO" id="GO:0003824">
    <property type="term" value="F:catalytic activity"/>
    <property type="evidence" value="ECO:0007669"/>
    <property type="project" value="InterPro"/>
</dbReference>